<dbReference type="PANTHER" id="PTHR10672:SF3">
    <property type="entry name" value="PROTEIN HU-LI TAI SHAO"/>
    <property type="match status" value="1"/>
</dbReference>
<dbReference type="AlphaFoldDB" id="A0A8S2JDT6"/>
<organism evidence="3 4">
    <name type="scientific">Rotaria magnacalcarata</name>
    <dbReference type="NCBI Taxonomy" id="392030"/>
    <lineage>
        <taxon>Eukaryota</taxon>
        <taxon>Metazoa</taxon>
        <taxon>Spiralia</taxon>
        <taxon>Gnathifera</taxon>
        <taxon>Rotifera</taxon>
        <taxon>Eurotatoria</taxon>
        <taxon>Bdelloidea</taxon>
        <taxon>Philodinida</taxon>
        <taxon>Philodinidae</taxon>
        <taxon>Rotaria</taxon>
    </lineage>
</organism>
<sequence>MVFRCCDVHILSNIPPTSPQHGQQVEKQNASPTLIDRLSYMMNSDASIEKGRVLPVDDIPDVDNRLYDNDEYSLRCKLASLHRVINMYGANSGPVSDHVSVRVNNNANQFLVKPHALGFHEVTASSLINIDVNGVILHSGSTGFNANVQSFLLYATIYNNRPDLNCLIHVRGPSVSAVSAMKCGLLHVCQEACICGPIASQTIDIDASMKRLSIGDGIGDPKVKIFILRNYGILACGETIEEAWYRAFHVMIACETQIRALSMGIENLILSSEEASNQVQKTVKTGGGGVSTGDTAWAIGELEWSALMNVLDTAGYHTGYAYRGPFLRNV</sequence>
<dbReference type="Gene3D" id="3.40.225.10">
    <property type="entry name" value="Class II aldolase/adducin N-terminal domain"/>
    <property type="match status" value="1"/>
</dbReference>
<name>A0A8S2JDT6_9BILA</name>
<evidence type="ECO:0000313" key="4">
    <source>
        <dbReference type="Proteomes" id="UP000681720"/>
    </source>
</evidence>
<dbReference type="InterPro" id="IPR051017">
    <property type="entry name" value="Aldolase-II_Adducin_sf"/>
</dbReference>
<proteinExistence type="inferred from homology"/>
<evidence type="ECO:0000313" key="3">
    <source>
        <dbReference type="EMBL" id="CAF3800442.1"/>
    </source>
</evidence>
<accession>A0A8S2JDT6</accession>
<gene>
    <name evidence="3" type="ORF">GIL414_LOCUS1058</name>
</gene>
<dbReference type="GO" id="GO:0051015">
    <property type="term" value="F:actin filament binding"/>
    <property type="evidence" value="ECO:0007669"/>
    <property type="project" value="TreeGrafter"/>
</dbReference>
<dbReference type="GO" id="GO:0014069">
    <property type="term" value="C:postsynaptic density"/>
    <property type="evidence" value="ECO:0007669"/>
    <property type="project" value="TreeGrafter"/>
</dbReference>
<dbReference type="Proteomes" id="UP000681720">
    <property type="component" value="Unassembled WGS sequence"/>
</dbReference>
<dbReference type="SMART" id="SM01007">
    <property type="entry name" value="Aldolase_II"/>
    <property type="match status" value="1"/>
</dbReference>
<reference evidence="3" key="1">
    <citation type="submission" date="2021-02" db="EMBL/GenBank/DDBJ databases">
        <authorList>
            <person name="Nowell W R."/>
        </authorList>
    </citation>
    <scope>NUCLEOTIDE SEQUENCE</scope>
</reference>
<feature type="domain" description="Class II aldolase/adducin N-terminal" evidence="2">
    <location>
        <begin position="76"/>
        <end position="258"/>
    </location>
</feature>
<dbReference type="PANTHER" id="PTHR10672">
    <property type="entry name" value="ADDUCIN"/>
    <property type="match status" value="1"/>
</dbReference>
<dbReference type="Pfam" id="PF00596">
    <property type="entry name" value="Aldolase_II"/>
    <property type="match status" value="1"/>
</dbReference>
<dbReference type="InterPro" id="IPR036409">
    <property type="entry name" value="Aldolase_II/adducin_N_sf"/>
</dbReference>
<dbReference type="GO" id="GO:0005856">
    <property type="term" value="C:cytoskeleton"/>
    <property type="evidence" value="ECO:0007669"/>
    <property type="project" value="TreeGrafter"/>
</dbReference>
<dbReference type="InterPro" id="IPR001303">
    <property type="entry name" value="Aldolase_II/adducin_N"/>
</dbReference>
<evidence type="ECO:0000259" key="2">
    <source>
        <dbReference type="SMART" id="SM01007"/>
    </source>
</evidence>
<dbReference type="GO" id="GO:0005886">
    <property type="term" value="C:plasma membrane"/>
    <property type="evidence" value="ECO:0007669"/>
    <property type="project" value="UniProtKB-SubCell"/>
</dbReference>
<protein>
    <recommendedName>
        <fullName evidence="2">Class II aldolase/adducin N-terminal domain-containing protein</fullName>
    </recommendedName>
</protein>
<comment type="similarity">
    <text evidence="1">Belongs to the aldolase class II family. Adducin subfamily.</text>
</comment>
<dbReference type="SUPFAM" id="SSF53639">
    <property type="entry name" value="AraD/HMP-PK domain-like"/>
    <property type="match status" value="1"/>
</dbReference>
<comment type="caution">
    <text evidence="3">The sequence shown here is derived from an EMBL/GenBank/DDBJ whole genome shotgun (WGS) entry which is preliminary data.</text>
</comment>
<dbReference type="EMBL" id="CAJOBJ010000159">
    <property type="protein sequence ID" value="CAF3800442.1"/>
    <property type="molecule type" value="Genomic_DNA"/>
</dbReference>
<evidence type="ECO:0000256" key="1">
    <source>
        <dbReference type="ARBA" id="ARBA00006274"/>
    </source>
</evidence>